<gene>
    <name evidence="1" type="ORF">WN71_009530</name>
</gene>
<evidence type="ECO:0000313" key="2">
    <source>
        <dbReference type="Proteomes" id="UP000034196"/>
    </source>
</evidence>
<dbReference type="STRING" id="1428628.WN71_009530"/>
<accession>A0A1J4P3V8</accession>
<dbReference type="Proteomes" id="UP000034196">
    <property type="component" value="Unassembled WGS sequence"/>
</dbReference>
<dbReference type="OrthoDB" id="3384902at2"/>
<organism evidence="1 2">
    <name type="scientific">Streptomyces mangrovisoli</name>
    <dbReference type="NCBI Taxonomy" id="1428628"/>
    <lineage>
        <taxon>Bacteria</taxon>
        <taxon>Bacillati</taxon>
        <taxon>Actinomycetota</taxon>
        <taxon>Actinomycetes</taxon>
        <taxon>Kitasatosporales</taxon>
        <taxon>Streptomycetaceae</taxon>
        <taxon>Streptomyces</taxon>
    </lineage>
</organism>
<comment type="caution">
    <text evidence="1">The sequence shown here is derived from an EMBL/GenBank/DDBJ whole genome shotgun (WGS) entry which is preliminary data.</text>
</comment>
<proteinExistence type="predicted"/>
<sequence length="138" mass="15563">MEQPPGRVWTDEEWDRISRGYHARDMDEKWNVYADGDVLFLHRSWTGRGVYEATFTPLADGGRRITTAVVESDAPKYRNTSEEYDRLMLELVVSAIVLGEPAEELRAGLVELTTRMSGRSDLPAGVVQHSVVGLRTPE</sequence>
<dbReference type="AlphaFoldDB" id="A0A1J4P3V8"/>
<name>A0A1J4P3V8_9ACTN</name>
<dbReference type="EMBL" id="LAVA02000019">
    <property type="protein sequence ID" value="OIJ68142.1"/>
    <property type="molecule type" value="Genomic_DNA"/>
</dbReference>
<keyword evidence="2" id="KW-1185">Reference proteome</keyword>
<protein>
    <submittedName>
        <fullName evidence="1">Uncharacterized protein</fullName>
    </submittedName>
</protein>
<evidence type="ECO:0000313" key="1">
    <source>
        <dbReference type="EMBL" id="OIJ68142.1"/>
    </source>
</evidence>
<reference evidence="1" key="1">
    <citation type="submission" date="2016-10" db="EMBL/GenBank/DDBJ databases">
        <title>Genome sequence of Streptomyces mangrovisoli MUSC 149.</title>
        <authorList>
            <person name="Lee L.-H."/>
            <person name="Ser H.-L."/>
        </authorList>
    </citation>
    <scope>NUCLEOTIDE SEQUENCE [LARGE SCALE GENOMIC DNA]</scope>
    <source>
        <strain evidence="1">MUSC 149</strain>
    </source>
</reference>